<gene>
    <name evidence="2" type="ORF">SSLN_LOCUS17169</name>
</gene>
<evidence type="ECO:0000313" key="3">
    <source>
        <dbReference type="Proteomes" id="UP000275846"/>
    </source>
</evidence>
<organism evidence="4">
    <name type="scientific">Schistocephalus solidus</name>
    <name type="common">Tapeworm</name>
    <dbReference type="NCBI Taxonomy" id="70667"/>
    <lineage>
        <taxon>Eukaryota</taxon>
        <taxon>Metazoa</taxon>
        <taxon>Spiralia</taxon>
        <taxon>Lophotrochozoa</taxon>
        <taxon>Platyhelminthes</taxon>
        <taxon>Cestoda</taxon>
        <taxon>Eucestoda</taxon>
        <taxon>Diphyllobothriidea</taxon>
        <taxon>Diphyllobothriidae</taxon>
        <taxon>Schistocephalus</taxon>
    </lineage>
</organism>
<keyword evidence="3" id="KW-1185">Reference proteome</keyword>
<dbReference type="WBParaSite" id="SSLN_0001782201-mRNA-1">
    <property type="protein sequence ID" value="SSLN_0001782201-mRNA-1"/>
    <property type="gene ID" value="SSLN_0001782201"/>
</dbReference>
<name>A0A183TL21_SCHSO</name>
<dbReference type="Pfam" id="PF13873">
    <property type="entry name" value="Myb_DNA-bind_5"/>
    <property type="match status" value="1"/>
</dbReference>
<feature type="domain" description="Myb/SANT-like DNA-binding" evidence="1">
    <location>
        <begin position="124"/>
        <end position="199"/>
    </location>
</feature>
<sequence>MQNPSMLTAAALSSQPMTLQQSAAAAAHLVPTLPSSPQPVSVFQPPIKPQPTQQLGHQQQATTMQHFLLASQFPVPQAPLVSTLASQSQISKPLEATGGGGGGGLNSVSLVEMASIISPMTKRRAESFVLEEIRVMLQEIERRKHILLSVSPASNKLKRRAWEEVANCMALRWPQETRRTGDQIKKKWENLVSKTKRKIRDGHMTPDLDWNETNTLVMQFLASTTAAMRRRPVPPQSASTNTMCSLFDYGHLLPACTAGSGDTNASNYGSSGNHQNYLAVFPSNVADSTVSTHLHLVNMHIRQFDRRSSTMFTVRSTEGWCRDGYMRVD</sequence>
<dbReference type="Proteomes" id="UP000275846">
    <property type="component" value="Unassembled WGS sequence"/>
</dbReference>
<proteinExistence type="predicted"/>
<evidence type="ECO:0000259" key="1">
    <source>
        <dbReference type="Pfam" id="PF13873"/>
    </source>
</evidence>
<dbReference type="EMBL" id="UYSU01042067">
    <property type="protein sequence ID" value="VDM03555.1"/>
    <property type="molecule type" value="Genomic_DNA"/>
</dbReference>
<reference evidence="2 3" key="2">
    <citation type="submission" date="2018-11" db="EMBL/GenBank/DDBJ databases">
        <authorList>
            <consortium name="Pathogen Informatics"/>
        </authorList>
    </citation>
    <scope>NUCLEOTIDE SEQUENCE [LARGE SCALE GENOMIC DNA]</scope>
    <source>
        <strain evidence="2 3">NST_G2</strain>
    </source>
</reference>
<evidence type="ECO:0000313" key="2">
    <source>
        <dbReference type="EMBL" id="VDM03555.1"/>
    </source>
</evidence>
<dbReference type="OrthoDB" id="3066195at2759"/>
<protein>
    <submittedName>
        <fullName evidence="4">Myb_DNA-bind_5 domain-containing protein</fullName>
    </submittedName>
</protein>
<evidence type="ECO:0000313" key="4">
    <source>
        <dbReference type="WBParaSite" id="SSLN_0001782201-mRNA-1"/>
    </source>
</evidence>
<dbReference type="InterPro" id="IPR028002">
    <property type="entry name" value="Myb_DNA-bind_5"/>
</dbReference>
<reference evidence="4" key="1">
    <citation type="submission" date="2016-06" db="UniProtKB">
        <authorList>
            <consortium name="WormBaseParasite"/>
        </authorList>
    </citation>
    <scope>IDENTIFICATION</scope>
</reference>
<accession>A0A183TL21</accession>
<dbReference type="AlphaFoldDB" id="A0A183TL21"/>